<dbReference type="SUPFAM" id="SSF103481">
    <property type="entry name" value="Multidrug resistance efflux transporter EmrE"/>
    <property type="match status" value="2"/>
</dbReference>
<accession>A0AAN1QPD6</accession>
<keyword evidence="2" id="KW-0472">Membrane</keyword>
<dbReference type="AlphaFoldDB" id="A0AAN1QPD6"/>
<organism evidence="4 5">
    <name type="scientific">Synechococcus elongatus PCC 11801</name>
    <dbReference type="NCBI Taxonomy" id="2219813"/>
    <lineage>
        <taxon>Bacteria</taxon>
        <taxon>Bacillati</taxon>
        <taxon>Cyanobacteriota</taxon>
        <taxon>Cyanophyceae</taxon>
        <taxon>Synechococcales</taxon>
        <taxon>Synechococcaceae</taxon>
        <taxon>Synechococcus</taxon>
    </lineage>
</organism>
<dbReference type="InterPro" id="IPR037185">
    <property type="entry name" value="EmrE-like"/>
</dbReference>
<dbReference type="PANTHER" id="PTHR22911">
    <property type="entry name" value="ACYL-MALONYL CONDENSING ENZYME-RELATED"/>
    <property type="match status" value="1"/>
</dbReference>
<keyword evidence="2" id="KW-0812">Transmembrane</keyword>
<feature type="transmembrane region" description="Helical" evidence="2">
    <location>
        <begin position="97"/>
        <end position="116"/>
    </location>
</feature>
<feature type="transmembrane region" description="Helical" evidence="2">
    <location>
        <begin position="67"/>
        <end position="85"/>
    </location>
</feature>
<feature type="transmembrane region" description="Helical" evidence="2">
    <location>
        <begin position="40"/>
        <end position="61"/>
    </location>
</feature>
<dbReference type="PANTHER" id="PTHR22911:SF137">
    <property type="entry name" value="SOLUTE CARRIER FAMILY 35 MEMBER G2-RELATED"/>
    <property type="match status" value="1"/>
</dbReference>
<name>A0AAN1QPD6_SYNEL</name>
<proteinExistence type="inferred from homology"/>
<feature type="transmembrane region" description="Helical" evidence="2">
    <location>
        <begin position="189"/>
        <end position="206"/>
    </location>
</feature>
<evidence type="ECO:0000256" key="1">
    <source>
        <dbReference type="ARBA" id="ARBA00007362"/>
    </source>
</evidence>
<evidence type="ECO:0000256" key="2">
    <source>
        <dbReference type="SAM" id="Phobius"/>
    </source>
</evidence>
<gene>
    <name evidence="4" type="ORF">DOP62_10425</name>
</gene>
<dbReference type="Pfam" id="PF00892">
    <property type="entry name" value="EamA"/>
    <property type="match status" value="2"/>
</dbReference>
<reference evidence="4 5" key="1">
    <citation type="journal article" date="2018" name="Sci. Rep.">
        <title>Genome Features and Biochemical Characteristics of a Robust, Fast Growing and Naturally Transformable Cyanobacterium Synechococcus elongatus PCC 11801 Isolated from India.</title>
        <authorList>
            <person name="Jaiswal D."/>
            <person name="Sengupta A."/>
            <person name="Sohoni S."/>
            <person name="Sengupta S."/>
            <person name="Phadnavis A.G."/>
            <person name="Pakrasi H.B."/>
            <person name="Wangikar P.P."/>
        </authorList>
    </citation>
    <scope>NUCLEOTIDE SEQUENCE [LARGE SCALE GENOMIC DNA]</scope>
    <source>
        <strain evidence="4 5">PCC 11801</strain>
    </source>
</reference>
<evidence type="ECO:0000313" key="4">
    <source>
        <dbReference type="EMBL" id="AZB73078.1"/>
    </source>
</evidence>
<evidence type="ECO:0000259" key="3">
    <source>
        <dbReference type="Pfam" id="PF00892"/>
    </source>
</evidence>
<feature type="domain" description="EamA" evidence="3">
    <location>
        <begin position="9"/>
        <end position="138"/>
    </location>
</feature>
<dbReference type="RefSeq" id="WP_208673497.1">
    <property type="nucleotide sequence ID" value="NZ_CP030139.2"/>
</dbReference>
<dbReference type="EMBL" id="CP030139">
    <property type="protein sequence ID" value="AZB73078.1"/>
    <property type="molecule type" value="Genomic_DNA"/>
</dbReference>
<keyword evidence="2" id="KW-1133">Transmembrane helix</keyword>
<protein>
    <submittedName>
        <fullName evidence="4">DMT family transporter</fullName>
    </submittedName>
</protein>
<dbReference type="Gene3D" id="1.10.3730.20">
    <property type="match status" value="1"/>
</dbReference>
<feature type="domain" description="EamA" evidence="3">
    <location>
        <begin position="165"/>
        <end position="288"/>
    </location>
</feature>
<sequence length="289" mass="31821">MPTEIRLAPWLLLASLTATCEATKDLFAKRSLQQLSATRLAALLSLLTTLLLLPIVLWQGIPAIGPNFWWSCLLGSSLNLVAFWLYARALQMGELSLVAPIVNLTPLFLLLTSPLIVAEHLAWQDSAGVILLVIGAYQLNRRDRDSSSRLQPLIDLWQQPAQRIMVFVAFLWSITSNLDKIGVQSSDPYFWLLCLFGSTGIVLLILGRGLGPVRKYPWRSLSAMAIFNSVGVVAQMVALNQATVVQIISVKRLSTLIGVVYGAVFFGEKQLRQRFFGAALMMAGAIVLL</sequence>
<dbReference type="InterPro" id="IPR000620">
    <property type="entry name" value="EamA_dom"/>
</dbReference>
<feature type="transmembrane region" description="Helical" evidence="2">
    <location>
        <begin position="218"/>
        <end position="238"/>
    </location>
</feature>
<comment type="similarity">
    <text evidence="1">Belongs to the EamA transporter family.</text>
</comment>
<dbReference type="GO" id="GO:0016020">
    <property type="term" value="C:membrane"/>
    <property type="evidence" value="ECO:0007669"/>
    <property type="project" value="InterPro"/>
</dbReference>
<dbReference type="Proteomes" id="UP000267249">
    <property type="component" value="Chromosome"/>
</dbReference>
<feature type="transmembrane region" description="Helical" evidence="2">
    <location>
        <begin position="244"/>
        <end position="266"/>
    </location>
</feature>
<evidence type="ECO:0000313" key="5">
    <source>
        <dbReference type="Proteomes" id="UP000267249"/>
    </source>
</evidence>